<dbReference type="CDD" id="cd16550">
    <property type="entry name" value="RING-HC_RNF168"/>
    <property type="match status" value="1"/>
</dbReference>
<keyword evidence="3 14" id="KW-0808">Transferase</keyword>
<dbReference type="HAMAP" id="MF_03066">
    <property type="entry name" value="RNF168"/>
    <property type="match status" value="1"/>
</dbReference>
<feature type="compositionally biased region" description="Polar residues" evidence="16">
    <location>
        <begin position="203"/>
        <end position="215"/>
    </location>
</feature>
<dbReference type="GO" id="GO:0031491">
    <property type="term" value="F:nucleosome binding"/>
    <property type="evidence" value="ECO:0007669"/>
    <property type="project" value="TreeGrafter"/>
</dbReference>
<feature type="domain" description="RING-type" evidence="17">
    <location>
        <begin position="28"/>
        <end position="67"/>
    </location>
</feature>
<dbReference type="InterPro" id="IPR034725">
    <property type="entry name" value="RNF168"/>
</dbReference>
<evidence type="ECO:0000256" key="8">
    <source>
        <dbReference type="ARBA" id="ARBA00022833"/>
    </source>
</evidence>
<keyword evidence="6 14" id="KW-0863">Zinc-finger</keyword>
<dbReference type="RefSeq" id="XP_049323289.1">
    <property type="nucleotide sequence ID" value="XM_049467332.1"/>
</dbReference>
<dbReference type="OrthoDB" id="426657at2759"/>
<dbReference type="SMART" id="SM00184">
    <property type="entry name" value="RING"/>
    <property type="match status" value="1"/>
</dbReference>
<evidence type="ECO:0000256" key="6">
    <source>
        <dbReference type="ARBA" id="ARBA00022771"/>
    </source>
</evidence>
<comment type="catalytic activity">
    <reaction evidence="1 14">
        <text>S-ubiquitinyl-[E2 ubiquitin-conjugating enzyme]-L-cysteine + [acceptor protein]-L-lysine = [E2 ubiquitin-conjugating enzyme]-L-cysteine + N(6)-ubiquitinyl-[acceptor protein]-L-lysine.</text>
        <dbReference type="EC" id="2.3.2.27"/>
    </reaction>
</comment>
<evidence type="ECO:0000256" key="12">
    <source>
        <dbReference type="ARBA" id="ARBA00077266"/>
    </source>
</evidence>
<evidence type="ECO:0000313" key="19">
    <source>
        <dbReference type="Proteomes" id="UP000752171"/>
    </source>
</evidence>
<dbReference type="GO" id="GO:0045739">
    <property type="term" value="P:positive regulation of DNA repair"/>
    <property type="evidence" value="ECO:0007669"/>
    <property type="project" value="UniProtKB-UniRule"/>
</dbReference>
<feature type="short sequence motif" description="LR motif 2" evidence="14">
    <location>
        <begin position="381"/>
        <end position="392"/>
    </location>
</feature>
<protein>
    <recommendedName>
        <fullName evidence="2">RING-type E3 ubiquitin transferase</fullName>
        <ecNumber evidence="2">2.3.2.27</ecNumber>
    </recommendedName>
    <alternativeName>
        <fullName evidence="12 13">RING-type E3 ubiquitin transferase RNF168</fullName>
    </alternativeName>
</protein>
<keyword evidence="15" id="KW-0175">Coiled coil</keyword>
<evidence type="ECO:0000256" key="1">
    <source>
        <dbReference type="ARBA" id="ARBA00000900"/>
    </source>
</evidence>
<feature type="compositionally biased region" description="Basic and acidic residues" evidence="16">
    <location>
        <begin position="358"/>
        <end position="395"/>
    </location>
</feature>
<dbReference type="GO" id="GO:0010212">
    <property type="term" value="P:response to ionizing radiation"/>
    <property type="evidence" value="ECO:0007669"/>
    <property type="project" value="UniProtKB-UniRule"/>
</dbReference>
<dbReference type="GO" id="GO:0000151">
    <property type="term" value="C:ubiquitin ligase complex"/>
    <property type="evidence" value="ECO:0007669"/>
    <property type="project" value="UniProtKB-UniRule"/>
</dbReference>
<comment type="caution">
    <text evidence="14">Lacks conserved residue(s) required for the propagation of feature annotation.</text>
</comment>
<keyword evidence="8 14" id="KW-0862">Zinc</keyword>
<evidence type="ECO:0000313" key="18">
    <source>
        <dbReference type="EMBL" id="KAG9265036.1"/>
    </source>
</evidence>
<comment type="domain">
    <text evidence="14">The MIU motif (motif interacting with ubiquitin) mediates the interaction with both 'Lys-48'- and 'Lys-63'-linked ubiquitin chains. The UMI motif mediates interaction with ubiquitin with a preference for 'Lys-63'-linked ubiquitin. The specificity for different types of ubiquitin is mediated by juxtaposition of ubiquitin-binding motifs (MIU and UMI motifs) with LR motifs (LRMs).</text>
</comment>
<evidence type="ECO:0000259" key="17">
    <source>
        <dbReference type="PROSITE" id="PS50089"/>
    </source>
</evidence>
<dbReference type="Gene3D" id="3.30.40.10">
    <property type="entry name" value="Zinc/RING finger domain, C3HC4 (zinc finger)"/>
    <property type="match status" value="1"/>
</dbReference>
<feature type="short sequence motif" description="UMI motif" evidence="14">
    <location>
        <begin position="157"/>
        <end position="165"/>
    </location>
</feature>
<evidence type="ECO:0000256" key="13">
    <source>
        <dbReference type="ARBA" id="ARBA00079844"/>
    </source>
</evidence>
<dbReference type="PANTHER" id="PTHR23328:SF1">
    <property type="entry name" value="E3 UBIQUITIN-PROTEIN LIGASE RNF168"/>
    <property type="match status" value="1"/>
</dbReference>
<dbReference type="Proteomes" id="UP000752171">
    <property type="component" value="Unassembled WGS sequence"/>
</dbReference>
<dbReference type="FunFam" id="3.30.40.10:FF:000466">
    <property type="entry name" value="E3 ubiquitin-protein ligase RNF168"/>
    <property type="match status" value="1"/>
</dbReference>
<feature type="region of interest" description="Disordered" evidence="16">
    <location>
        <begin position="358"/>
        <end position="471"/>
    </location>
</feature>
<dbReference type="EMBL" id="JAICCE010000018">
    <property type="protein sequence ID" value="KAG9265036.1"/>
    <property type="molecule type" value="Genomic_DNA"/>
</dbReference>
<gene>
    <name evidence="14 18" type="primary">RNF168</name>
    <name evidence="18" type="ORF">AMEX_G21392</name>
</gene>
<feature type="compositionally biased region" description="Polar residues" evidence="16">
    <location>
        <begin position="453"/>
        <end position="463"/>
    </location>
</feature>
<dbReference type="InterPro" id="IPR013083">
    <property type="entry name" value="Znf_RING/FYVE/PHD"/>
</dbReference>
<comment type="similarity">
    <text evidence="14">Belongs to the RNF168 family.</text>
</comment>
<evidence type="ECO:0000256" key="5">
    <source>
        <dbReference type="ARBA" id="ARBA00022763"/>
    </source>
</evidence>
<dbReference type="InterPro" id="IPR051657">
    <property type="entry name" value="RNF168/RNF169_E3_ubiq-ligase"/>
</dbReference>
<keyword evidence="9 14" id="KW-0156">Chromatin regulator</keyword>
<organism evidence="18 19">
    <name type="scientific">Astyanax mexicanus</name>
    <name type="common">Blind cave fish</name>
    <name type="synonym">Astyanax fasciatus mexicanus</name>
    <dbReference type="NCBI Taxonomy" id="7994"/>
    <lineage>
        <taxon>Eukaryota</taxon>
        <taxon>Metazoa</taxon>
        <taxon>Chordata</taxon>
        <taxon>Craniata</taxon>
        <taxon>Vertebrata</taxon>
        <taxon>Euteleostomi</taxon>
        <taxon>Actinopterygii</taxon>
        <taxon>Neopterygii</taxon>
        <taxon>Teleostei</taxon>
        <taxon>Ostariophysi</taxon>
        <taxon>Characiformes</taxon>
        <taxon>Characoidei</taxon>
        <taxon>Acestrorhamphidae</taxon>
        <taxon>Acestrorhamphinae</taxon>
        <taxon>Astyanax</taxon>
    </lineage>
</organism>
<keyword evidence="5 14" id="KW-0227">DNA damage</keyword>
<feature type="coiled-coil region" evidence="15">
    <location>
        <begin position="131"/>
        <end position="196"/>
    </location>
</feature>
<evidence type="ECO:0000256" key="16">
    <source>
        <dbReference type="SAM" id="MobiDB-lite"/>
    </source>
</evidence>
<evidence type="ECO:0000256" key="11">
    <source>
        <dbReference type="ARBA" id="ARBA00023242"/>
    </source>
</evidence>
<dbReference type="GO" id="GO:0005634">
    <property type="term" value="C:nucleus"/>
    <property type="evidence" value="ECO:0007669"/>
    <property type="project" value="UniProtKB-SubCell"/>
</dbReference>
<reference evidence="18 19" key="1">
    <citation type="submission" date="2021-07" db="EMBL/GenBank/DDBJ databases">
        <authorList>
            <person name="Imarazene B."/>
            <person name="Zahm M."/>
            <person name="Klopp C."/>
            <person name="Cabau C."/>
            <person name="Beille S."/>
            <person name="Jouanno E."/>
            <person name="Castinel A."/>
            <person name="Lluch J."/>
            <person name="Gil L."/>
            <person name="Kuchtly C."/>
            <person name="Lopez Roques C."/>
            <person name="Donnadieu C."/>
            <person name="Parrinello H."/>
            <person name="Journot L."/>
            <person name="Du K."/>
            <person name="Schartl M."/>
            <person name="Retaux S."/>
            <person name="Guiguen Y."/>
        </authorList>
    </citation>
    <scope>NUCLEOTIDE SEQUENCE [LARGE SCALE GENOMIC DNA]</scope>
    <source>
        <strain evidence="18">Pach_M1</strain>
        <tissue evidence="18">Testis</tissue>
    </source>
</reference>
<dbReference type="GO" id="GO:0042393">
    <property type="term" value="F:histone binding"/>
    <property type="evidence" value="ECO:0007669"/>
    <property type="project" value="UniProtKB-UniRule"/>
</dbReference>
<dbReference type="InterPro" id="IPR018957">
    <property type="entry name" value="Znf_C3HC4_RING-type"/>
</dbReference>
<dbReference type="PANTHER" id="PTHR23328">
    <property type="entry name" value="RING-TYPE DOMAIN-CONTAINING PROTEIN"/>
    <property type="match status" value="1"/>
</dbReference>
<evidence type="ECO:0000256" key="14">
    <source>
        <dbReference type="HAMAP-Rule" id="MF_03066"/>
    </source>
</evidence>
<dbReference type="SUPFAM" id="SSF57850">
    <property type="entry name" value="RING/U-box"/>
    <property type="match status" value="1"/>
</dbReference>
<evidence type="ECO:0000256" key="7">
    <source>
        <dbReference type="ARBA" id="ARBA00022786"/>
    </source>
</evidence>
<dbReference type="GeneID" id="103032090"/>
<feature type="short sequence motif" description="LR motif 1" evidence="14">
    <location>
        <begin position="124"/>
        <end position="142"/>
    </location>
</feature>
<feature type="region of interest" description="Disordered" evidence="16">
    <location>
        <begin position="203"/>
        <end position="222"/>
    </location>
</feature>
<evidence type="ECO:0000256" key="2">
    <source>
        <dbReference type="ARBA" id="ARBA00012483"/>
    </source>
</evidence>
<evidence type="ECO:0000256" key="3">
    <source>
        <dbReference type="ARBA" id="ARBA00022679"/>
    </source>
</evidence>
<dbReference type="Pfam" id="PF00097">
    <property type="entry name" value="zf-C3HC4"/>
    <property type="match status" value="1"/>
</dbReference>
<keyword evidence="11 14" id="KW-0539">Nucleus</keyword>
<keyword evidence="4 14" id="KW-0479">Metal-binding</keyword>
<keyword evidence="7 14" id="KW-0833">Ubl conjugation pathway</keyword>
<dbReference type="GO" id="GO:0006302">
    <property type="term" value="P:double-strand break repair"/>
    <property type="evidence" value="ECO:0007669"/>
    <property type="project" value="UniProtKB-UniRule"/>
</dbReference>
<comment type="subcellular location">
    <subcellularLocation>
        <location evidence="14">Nucleus</location>
    </subcellularLocation>
    <text evidence="14">Localizes to double-strand breaks (DSBs) sites of DNA damage.</text>
</comment>
<dbReference type="EC" id="2.3.2.27" evidence="2"/>
<proteinExistence type="inferred from homology"/>
<dbReference type="CDD" id="cd22265">
    <property type="entry name" value="UDM1_RNF168"/>
    <property type="match status" value="1"/>
</dbReference>
<evidence type="ECO:0000256" key="4">
    <source>
        <dbReference type="ARBA" id="ARBA00022723"/>
    </source>
</evidence>
<dbReference type="InterPro" id="IPR001841">
    <property type="entry name" value="Znf_RING"/>
</dbReference>
<dbReference type="GO" id="GO:0061630">
    <property type="term" value="F:ubiquitin protein ligase activity"/>
    <property type="evidence" value="ECO:0007669"/>
    <property type="project" value="UniProtKB-EC"/>
</dbReference>
<dbReference type="PROSITE" id="PS50089">
    <property type="entry name" value="ZF_RING_2"/>
    <property type="match status" value="1"/>
</dbReference>
<evidence type="ECO:0000256" key="10">
    <source>
        <dbReference type="ARBA" id="ARBA00023204"/>
    </source>
</evidence>
<accession>A0A8T2L6Q9</accession>
<evidence type="ECO:0000256" key="9">
    <source>
        <dbReference type="ARBA" id="ARBA00022853"/>
    </source>
</evidence>
<dbReference type="AlphaFoldDB" id="A0A8T2L6Q9"/>
<dbReference type="CDD" id="cd21952">
    <property type="entry name" value="MIU2_RNF168"/>
    <property type="match status" value="1"/>
</dbReference>
<comment type="caution">
    <text evidence="18">The sequence shown here is derived from an EMBL/GenBank/DDBJ whole genome shotgun (WGS) entry which is preliminary data.</text>
</comment>
<name>A0A8T2L6Q9_ASTMX</name>
<comment type="pathway">
    <text evidence="14">Protein modification; protein ubiquitination.</text>
</comment>
<evidence type="ECO:0000256" key="15">
    <source>
        <dbReference type="SAM" id="Coils"/>
    </source>
</evidence>
<dbReference type="GO" id="GO:0006325">
    <property type="term" value="P:chromatin organization"/>
    <property type="evidence" value="ECO:0007669"/>
    <property type="project" value="UniProtKB-KW"/>
</dbReference>
<dbReference type="GO" id="GO:0035861">
    <property type="term" value="C:site of double-strand break"/>
    <property type="evidence" value="ECO:0007669"/>
    <property type="project" value="TreeGrafter"/>
</dbReference>
<keyword evidence="10 14" id="KW-0234">DNA repair</keyword>
<dbReference type="GO" id="GO:0016567">
    <property type="term" value="P:protein ubiquitination"/>
    <property type="evidence" value="ECO:0007669"/>
    <property type="project" value="UniProtKB-UniRule"/>
</dbReference>
<dbReference type="GO" id="GO:0043130">
    <property type="term" value="F:ubiquitin binding"/>
    <property type="evidence" value="ECO:0007669"/>
    <property type="project" value="UniProtKB-UniRule"/>
</dbReference>
<sequence length="471" mass="53044">MPPVSEVEPKPKLVQGGSGQLTRADCLCPICLEIFLEPVTLPCEHTFCKPCFLETVDKANMCCPLCRKRVSTWARLNTRKKTLVNVELWKRIQKAFPVQCQRRLNGVEEEQEEEVDMLIPKPKVSEPGELRQEYEDQVSKLMAEKQAMEEAERRASEEYIQRLLAEEEERIAEERRMQENRQLEEDEQLARLLSEELNSTPVLESHTNVKPNDATSAKKKKPSVGHIEKFLCPVPFRQTSAETSPTSTLSANKENILSSPTTLWPCPKNPPSSNEMPGLDYFGMPSTSKFGQDSSEQLSANRVNISSKRKTLDTDLAAEDAYFNKRPCGSVRPEPSPKEDILQELALQEEILLSRWQQEEEDRRLAQQLQRELDRESTVDRRKGSADGYLLREKTSPSSTSTSPGEERGNTSDSVKTKAGSVKKSSRAHQEGKTTKKSHVCTQSSPSTPSSSVQRGAKQTTLTDMFPNMGS</sequence>
<dbReference type="GO" id="GO:0008270">
    <property type="term" value="F:zinc ion binding"/>
    <property type="evidence" value="ECO:0007669"/>
    <property type="project" value="UniProtKB-KW"/>
</dbReference>